<dbReference type="GO" id="GO:0031119">
    <property type="term" value="P:tRNA pseudouridine synthesis"/>
    <property type="evidence" value="ECO:0007669"/>
    <property type="project" value="UniProtKB-UniRule"/>
</dbReference>
<comment type="catalytic activity">
    <reaction evidence="1 5">
        <text>uridine(55) in tRNA = pseudouridine(55) in tRNA</text>
        <dbReference type="Rhea" id="RHEA:42532"/>
        <dbReference type="Rhea" id="RHEA-COMP:10101"/>
        <dbReference type="Rhea" id="RHEA-COMP:10102"/>
        <dbReference type="ChEBI" id="CHEBI:65314"/>
        <dbReference type="ChEBI" id="CHEBI:65315"/>
        <dbReference type="EC" id="5.4.99.25"/>
    </reaction>
</comment>
<evidence type="ECO:0000256" key="1">
    <source>
        <dbReference type="ARBA" id="ARBA00000385"/>
    </source>
</evidence>
<dbReference type="PANTHER" id="PTHR13767">
    <property type="entry name" value="TRNA-PSEUDOURIDINE SYNTHASE"/>
    <property type="match status" value="1"/>
</dbReference>
<dbReference type="Pfam" id="PF01509">
    <property type="entry name" value="TruB_N"/>
    <property type="match status" value="1"/>
</dbReference>
<feature type="domain" description="tRNA pseudouridine synthase II TruB subfamily 1 C-terminal" evidence="7">
    <location>
        <begin position="244"/>
        <end position="307"/>
    </location>
</feature>
<reference evidence="9 10" key="1">
    <citation type="journal article" date="2011" name="Front. Microbiol.">
        <title>Genomic signatures of strain selection and enhancement in Bacillus atrophaeus var. globigii, a historical biowarfare simulant.</title>
        <authorList>
            <person name="Gibbons H.S."/>
            <person name="Broomall S.M."/>
            <person name="McNew L.A."/>
            <person name="Daligault H."/>
            <person name="Chapman C."/>
            <person name="Bruce D."/>
            <person name="Karavis M."/>
            <person name="Krepps M."/>
            <person name="McGregor P.A."/>
            <person name="Hong C."/>
            <person name="Park K.H."/>
            <person name="Akmal A."/>
            <person name="Feldman A."/>
            <person name="Lin J.S."/>
            <person name="Chang W.E."/>
            <person name="Higgs B.W."/>
            <person name="Demirev P."/>
            <person name="Lindquist J."/>
            <person name="Liem A."/>
            <person name="Fochler E."/>
            <person name="Read T.D."/>
            <person name="Tapia R."/>
            <person name="Johnson S."/>
            <person name="Bishop-Lilly K.A."/>
            <person name="Detter C."/>
            <person name="Han C."/>
            <person name="Sozhamannan S."/>
            <person name="Rosenzweig C.N."/>
            <person name="Skowronski E.W."/>
        </authorList>
    </citation>
    <scope>NUCLEOTIDE SEQUENCE [LARGE SCALE GENOMIC DNA]</scope>
    <source>
        <strain evidence="9 10">TPS4-2</strain>
    </source>
</reference>
<dbReference type="Pfam" id="PF09157">
    <property type="entry name" value="TruB-C_2"/>
    <property type="match status" value="1"/>
</dbReference>
<dbReference type="Pfam" id="PF16198">
    <property type="entry name" value="TruB_C_2"/>
    <property type="match status" value="1"/>
</dbReference>
<protein>
    <recommendedName>
        <fullName evidence="5">tRNA pseudouridine synthase B</fullName>
        <ecNumber evidence="5">5.4.99.25</ecNumber>
    </recommendedName>
    <alternativeName>
        <fullName evidence="5">tRNA pseudouridine(55) synthase</fullName>
        <shortName evidence="5">Psi55 synthase</shortName>
    </alternativeName>
    <alternativeName>
        <fullName evidence="5">tRNA pseudouridylate synthase</fullName>
    </alternativeName>
    <alternativeName>
        <fullName evidence="5">tRNA-uridine isomerase</fullName>
    </alternativeName>
</protein>
<dbReference type="InterPro" id="IPR020103">
    <property type="entry name" value="PsdUridine_synth_cat_dom_sf"/>
</dbReference>
<dbReference type="RefSeq" id="WP_126751014.1">
    <property type="nucleotide sequence ID" value="NZ_JBHUMT010000016.1"/>
</dbReference>
<dbReference type="InterPro" id="IPR032819">
    <property type="entry name" value="TruB_C"/>
</dbReference>
<sequence>MGKARPRKGRPVCGVVFLDKPKGMSSNHALQRVKRLYNAQKAGHTGALDPLATGLLPVCLGEATKFSQYLLDADKSYRVEATLGVRTTTSDAEGEVVERKAVNITEDDIRRKLSEFIGQQQQTPSIYSALKHEGRPLYYYARRGIDVPQKVREITIHSIEFIQLVGEVLELQVSCSKGTYIRTLIDDLGQALGCGAHVSLLHRNGVADLNADNMLAIEQLEQLAEAGDLDAQLHSVDCLLHALPEQKVTRSEARDLLHGQPVDNCLDREVAVGDQCRMWCDRLDGGKEFIGVGALRDDNRFWPKRVLALEFCEFSLDDLK</sequence>
<dbReference type="EMBL" id="PIQA01000001">
    <property type="protein sequence ID" value="RUO67333.1"/>
    <property type="molecule type" value="Genomic_DNA"/>
</dbReference>
<dbReference type="InterPro" id="IPR015240">
    <property type="entry name" value="tRNA_sdUridine_synth_fam1_C"/>
</dbReference>
<dbReference type="SUPFAM" id="SSF55120">
    <property type="entry name" value="Pseudouridine synthase"/>
    <property type="match status" value="1"/>
</dbReference>
<evidence type="ECO:0000259" key="6">
    <source>
        <dbReference type="Pfam" id="PF01509"/>
    </source>
</evidence>
<dbReference type="InterPro" id="IPR014780">
    <property type="entry name" value="tRNA_psdUridine_synth_TruB"/>
</dbReference>
<dbReference type="GO" id="GO:1990481">
    <property type="term" value="P:mRNA pseudouridine synthesis"/>
    <property type="evidence" value="ECO:0007669"/>
    <property type="project" value="TreeGrafter"/>
</dbReference>
<evidence type="ECO:0000256" key="2">
    <source>
        <dbReference type="ARBA" id="ARBA00005642"/>
    </source>
</evidence>
<dbReference type="NCBIfam" id="TIGR00431">
    <property type="entry name" value="TruB"/>
    <property type="match status" value="1"/>
</dbReference>
<keyword evidence="4 5" id="KW-0413">Isomerase</keyword>
<feature type="active site" description="Nucleophile" evidence="5">
    <location>
        <position position="49"/>
    </location>
</feature>
<keyword evidence="3 5" id="KW-0819">tRNA processing</keyword>
<evidence type="ECO:0000259" key="8">
    <source>
        <dbReference type="Pfam" id="PF16198"/>
    </source>
</evidence>
<comment type="similarity">
    <text evidence="2 5">Belongs to the pseudouridine synthase TruB family. Type 1 subfamily.</text>
</comment>
<dbReference type="GO" id="GO:0160148">
    <property type="term" value="F:tRNA pseudouridine(55) synthase activity"/>
    <property type="evidence" value="ECO:0007669"/>
    <property type="project" value="UniProtKB-EC"/>
</dbReference>
<name>A0A432YVH9_9GAMM</name>
<evidence type="ECO:0000256" key="4">
    <source>
        <dbReference type="ARBA" id="ARBA00023235"/>
    </source>
</evidence>
<feature type="domain" description="Pseudouridine synthase II N-terminal" evidence="6">
    <location>
        <begin position="34"/>
        <end position="181"/>
    </location>
</feature>
<dbReference type="AlphaFoldDB" id="A0A432YVH9"/>
<evidence type="ECO:0000256" key="5">
    <source>
        <dbReference type="HAMAP-Rule" id="MF_01080"/>
    </source>
</evidence>
<dbReference type="Gene3D" id="3.30.2350.10">
    <property type="entry name" value="Pseudouridine synthase"/>
    <property type="match status" value="1"/>
</dbReference>
<organism evidence="9 10">
    <name type="scientific">Idiomarina piscisalsi</name>
    <dbReference type="NCBI Taxonomy" id="1096243"/>
    <lineage>
        <taxon>Bacteria</taxon>
        <taxon>Pseudomonadati</taxon>
        <taxon>Pseudomonadota</taxon>
        <taxon>Gammaproteobacteria</taxon>
        <taxon>Alteromonadales</taxon>
        <taxon>Idiomarinaceae</taxon>
        <taxon>Idiomarina</taxon>
    </lineage>
</organism>
<dbReference type="InterPro" id="IPR002501">
    <property type="entry name" value="PsdUridine_synth_N"/>
</dbReference>
<dbReference type="GO" id="GO:0003723">
    <property type="term" value="F:RNA binding"/>
    <property type="evidence" value="ECO:0007669"/>
    <property type="project" value="InterPro"/>
</dbReference>
<evidence type="ECO:0000259" key="7">
    <source>
        <dbReference type="Pfam" id="PF09157"/>
    </source>
</evidence>
<feature type="domain" description="tRNA pseudouridylate synthase B C-terminal" evidence="8">
    <location>
        <begin position="182"/>
        <end position="239"/>
    </location>
</feature>
<comment type="function">
    <text evidence="5">Responsible for synthesis of pseudouridine from uracil-55 in the psi GC loop of transfer RNAs.</text>
</comment>
<dbReference type="PANTHER" id="PTHR13767:SF2">
    <property type="entry name" value="PSEUDOURIDYLATE SYNTHASE TRUB1"/>
    <property type="match status" value="1"/>
</dbReference>
<gene>
    <name evidence="5" type="primary">truB</name>
    <name evidence="9" type="ORF">CWI73_00220</name>
</gene>
<dbReference type="CDD" id="cd02573">
    <property type="entry name" value="PseudoU_synth_EcTruB"/>
    <property type="match status" value="1"/>
</dbReference>
<comment type="caution">
    <text evidence="9">The sequence shown here is derived from an EMBL/GenBank/DDBJ whole genome shotgun (WGS) entry which is preliminary data.</text>
</comment>
<dbReference type="HAMAP" id="MF_01080">
    <property type="entry name" value="TruB_bact"/>
    <property type="match status" value="1"/>
</dbReference>
<accession>A0A432YVH9</accession>
<proteinExistence type="inferred from homology"/>
<dbReference type="Gene3D" id="2.30.130.10">
    <property type="entry name" value="PUA domain"/>
    <property type="match status" value="1"/>
</dbReference>
<dbReference type="EC" id="5.4.99.25" evidence="5"/>
<evidence type="ECO:0000313" key="9">
    <source>
        <dbReference type="EMBL" id="RUO67333.1"/>
    </source>
</evidence>
<dbReference type="Proteomes" id="UP000288361">
    <property type="component" value="Unassembled WGS sequence"/>
</dbReference>
<dbReference type="InterPro" id="IPR036974">
    <property type="entry name" value="PUA_sf"/>
</dbReference>
<evidence type="ECO:0000313" key="10">
    <source>
        <dbReference type="Proteomes" id="UP000288361"/>
    </source>
</evidence>
<evidence type="ECO:0000256" key="3">
    <source>
        <dbReference type="ARBA" id="ARBA00022694"/>
    </source>
</evidence>